<dbReference type="InterPro" id="IPR006626">
    <property type="entry name" value="PbH1"/>
</dbReference>
<dbReference type="InterPro" id="IPR039448">
    <property type="entry name" value="Beta_helix"/>
</dbReference>
<protein>
    <submittedName>
        <fullName evidence="6">Pectinesterase family protein</fullName>
    </submittedName>
</protein>
<dbReference type="PANTHER" id="PTHR31321">
    <property type="entry name" value="ACYL-COA THIOESTER HYDROLASE YBHC-RELATED"/>
    <property type="match status" value="1"/>
</dbReference>
<sequence length="690" mass="75096">MAVFNLTPASDIQDVINNFVNSGDTINLGEGTYNQSIDISMNKNCIRIVGAGIGKTILDGSNLGTVNGIEINSFMVTVEKLTVQNFDDRGIFIQTSENIINQIKSQNNQNNGVEINLNAERNLVIESEASFNANSVNPDDGNGIQVEGNQNYIIKCKFIKNSNNGINLNSINNLVLLNLAKENGLHGFDNDNQFSLFMCNQSIRNEEDGFLTGVSDLFLWNKAFLNGDDGIETSGSNNLFWGNEIRCNQEDGIDDDDNNNRIVRNKIERNIEFGIVASSSNIIDRNDVKNNGIAGICIEDSAVNNSVRSNQLNGNNPDIEDGGINTVFDNNQCSTSEPPGLCNINTSVSVPGDFLTIQEAIDDPTTTEGFTIRIGAGRFYESITIPANKDRIRLIGAGKGETIIDGTNVVGATGIHIQSSSFITIEKMTVQNFDNFGICINTSDNILSCVNVNNNLNNGIDITSSCERNIVIDCESSDHRENFAQGIQIRGNHNYIIRCNCSRNIDDGIEVRGEFNLVLNSICKQNDVGIDANSSNHYFVSNVTAENICSGLEVDGAQVLLLWNQSCENVEAGIEVFAGNNELLWGNNCKNNGGNGINLSNEGNNRIVKNILKGNTEGIEVSINEELNIIDNNTIANNIEAGIMLLGDENKVRSNCLTKNTPDIVDQGTDNALDENKCTTSIPDGFCEDC</sequence>
<evidence type="ECO:0000256" key="1">
    <source>
        <dbReference type="ARBA" id="ARBA00008891"/>
    </source>
</evidence>
<gene>
    <name evidence="6" type="ORF">Q5Y73_13275</name>
</gene>
<reference evidence="6 7" key="1">
    <citation type="submission" date="2023-08" db="EMBL/GenBank/DDBJ databases">
        <authorList>
            <person name="Park J.-S."/>
        </authorList>
    </citation>
    <scope>NUCLEOTIDE SEQUENCE [LARGE SCALE GENOMIC DNA]</scope>
    <source>
        <strain evidence="6 7">2205SS18-9</strain>
    </source>
</reference>
<organism evidence="6 7">
    <name type="scientific">Chengkuizengella axinellae</name>
    <dbReference type="NCBI Taxonomy" id="3064388"/>
    <lineage>
        <taxon>Bacteria</taxon>
        <taxon>Bacillati</taxon>
        <taxon>Bacillota</taxon>
        <taxon>Bacilli</taxon>
        <taxon>Bacillales</taxon>
        <taxon>Paenibacillaceae</taxon>
        <taxon>Chengkuizengella</taxon>
    </lineage>
</organism>
<proteinExistence type="inferred from homology"/>
<accession>A0ABT9J253</accession>
<keyword evidence="7" id="KW-1185">Reference proteome</keyword>
<name>A0ABT9J253_9BACL</name>
<evidence type="ECO:0000256" key="3">
    <source>
        <dbReference type="ARBA" id="ARBA00023085"/>
    </source>
</evidence>
<keyword evidence="2" id="KW-0378">Hydrolase</keyword>
<feature type="domain" description="Pectinesterase catalytic" evidence="4">
    <location>
        <begin position="351"/>
        <end position="423"/>
    </location>
</feature>
<dbReference type="Gene3D" id="2.160.20.10">
    <property type="entry name" value="Single-stranded right-handed beta-helix, Pectin lyase-like"/>
    <property type="match status" value="3"/>
</dbReference>
<dbReference type="EMBL" id="JAVAMP010000006">
    <property type="protein sequence ID" value="MDP5275084.1"/>
    <property type="molecule type" value="Genomic_DNA"/>
</dbReference>
<comment type="similarity">
    <text evidence="1">Belongs to the pectinesterase family.</text>
</comment>
<feature type="domain" description="Right handed beta helix" evidence="5">
    <location>
        <begin position="529"/>
        <end position="676"/>
    </location>
</feature>
<evidence type="ECO:0000256" key="2">
    <source>
        <dbReference type="ARBA" id="ARBA00022801"/>
    </source>
</evidence>
<dbReference type="InterPro" id="IPR022441">
    <property type="entry name" value="Para_beta_helix_rpt-2"/>
</dbReference>
<dbReference type="InterPro" id="IPR011050">
    <property type="entry name" value="Pectin_lyase_fold/virulence"/>
</dbReference>
<dbReference type="PANTHER" id="PTHR31321:SF57">
    <property type="entry name" value="PECTINESTERASE 53-RELATED"/>
    <property type="match status" value="1"/>
</dbReference>
<dbReference type="Pfam" id="PF01095">
    <property type="entry name" value="Pectinesterase"/>
    <property type="match status" value="1"/>
</dbReference>
<dbReference type="InterPro" id="IPR012334">
    <property type="entry name" value="Pectin_lyas_fold"/>
</dbReference>
<evidence type="ECO:0000313" key="6">
    <source>
        <dbReference type="EMBL" id="MDP5275084.1"/>
    </source>
</evidence>
<dbReference type="NCBIfam" id="TIGR03804">
    <property type="entry name" value="para_beta_helix"/>
    <property type="match status" value="1"/>
</dbReference>
<dbReference type="Proteomes" id="UP001231941">
    <property type="component" value="Unassembled WGS sequence"/>
</dbReference>
<comment type="caution">
    <text evidence="6">The sequence shown here is derived from an EMBL/GenBank/DDBJ whole genome shotgun (WGS) entry which is preliminary data.</text>
</comment>
<dbReference type="SMART" id="SM00710">
    <property type="entry name" value="PbH1"/>
    <property type="match status" value="11"/>
</dbReference>
<dbReference type="Pfam" id="PF13229">
    <property type="entry name" value="Beta_helix"/>
    <property type="match status" value="2"/>
</dbReference>
<dbReference type="SUPFAM" id="SSF51126">
    <property type="entry name" value="Pectin lyase-like"/>
    <property type="match status" value="4"/>
</dbReference>
<evidence type="ECO:0000259" key="5">
    <source>
        <dbReference type="Pfam" id="PF13229"/>
    </source>
</evidence>
<dbReference type="RefSeq" id="WP_305992397.1">
    <property type="nucleotide sequence ID" value="NZ_JAVAMP010000006.1"/>
</dbReference>
<evidence type="ECO:0000259" key="4">
    <source>
        <dbReference type="Pfam" id="PF01095"/>
    </source>
</evidence>
<dbReference type="InterPro" id="IPR000070">
    <property type="entry name" value="Pectinesterase_cat"/>
</dbReference>
<keyword evidence="3" id="KW-0063">Aspartyl esterase</keyword>
<evidence type="ECO:0000313" key="7">
    <source>
        <dbReference type="Proteomes" id="UP001231941"/>
    </source>
</evidence>
<feature type="domain" description="Right handed beta helix" evidence="5">
    <location>
        <begin position="221"/>
        <end position="332"/>
    </location>
</feature>